<dbReference type="AlphaFoldDB" id="A0A2T0T8K7"/>
<feature type="transmembrane region" description="Helical" evidence="1">
    <location>
        <begin position="42"/>
        <end position="62"/>
    </location>
</feature>
<dbReference type="EMBL" id="PVTE01000005">
    <property type="protein sequence ID" value="PRY41997.1"/>
    <property type="molecule type" value="Genomic_DNA"/>
</dbReference>
<evidence type="ECO:0000313" key="3">
    <source>
        <dbReference type="Proteomes" id="UP000238375"/>
    </source>
</evidence>
<dbReference type="RefSeq" id="WP_146141386.1">
    <property type="nucleotide sequence ID" value="NZ_PVTE01000005.1"/>
</dbReference>
<proteinExistence type="predicted"/>
<accession>A0A2T0T8K7</accession>
<evidence type="ECO:0000256" key="1">
    <source>
        <dbReference type="SAM" id="Phobius"/>
    </source>
</evidence>
<sequence length="72" mass="7925">MKIKLGNAVLNQRALVKLFLIFFLTGIPIGVAVATLKAGKSVKLLSFLPIYVIVLPILIRGIRKEIANERPL</sequence>
<gene>
    <name evidence="2" type="ORF">CLV58_105200</name>
</gene>
<keyword evidence="3" id="KW-1185">Reference proteome</keyword>
<keyword evidence="1" id="KW-0812">Transmembrane</keyword>
<feature type="transmembrane region" description="Helical" evidence="1">
    <location>
        <begin position="14"/>
        <end position="36"/>
    </location>
</feature>
<protein>
    <submittedName>
        <fullName evidence="2">Uncharacterized protein</fullName>
    </submittedName>
</protein>
<comment type="caution">
    <text evidence="2">The sequence shown here is derived from an EMBL/GenBank/DDBJ whole genome shotgun (WGS) entry which is preliminary data.</text>
</comment>
<evidence type="ECO:0000313" key="2">
    <source>
        <dbReference type="EMBL" id="PRY41997.1"/>
    </source>
</evidence>
<keyword evidence="1" id="KW-1133">Transmembrane helix</keyword>
<dbReference type="Proteomes" id="UP000238375">
    <property type="component" value="Unassembled WGS sequence"/>
</dbReference>
<keyword evidence="1" id="KW-0472">Membrane</keyword>
<reference evidence="2 3" key="1">
    <citation type="submission" date="2018-03" db="EMBL/GenBank/DDBJ databases">
        <title>Genomic Encyclopedia of Archaeal and Bacterial Type Strains, Phase II (KMG-II): from individual species to whole genera.</title>
        <authorList>
            <person name="Goeker M."/>
        </authorList>
    </citation>
    <scope>NUCLEOTIDE SEQUENCE [LARGE SCALE GENOMIC DNA]</scope>
    <source>
        <strain evidence="2 3">DSM 28354</strain>
    </source>
</reference>
<organism evidence="2 3">
    <name type="scientific">Spirosoma oryzae</name>
    <dbReference type="NCBI Taxonomy" id="1469603"/>
    <lineage>
        <taxon>Bacteria</taxon>
        <taxon>Pseudomonadati</taxon>
        <taxon>Bacteroidota</taxon>
        <taxon>Cytophagia</taxon>
        <taxon>Cytophagales</taxon>
        <taxon>Cytophagaceae</taxon>
        <taxon>Spirosoma</taxon>
    </lineage>
</organism>
<name>A0A2T0T8K7_9BACT</name>